<reference evidence="3 4" key="1">
    <citation type="journal article" date="2017" name="Elife">
        <title>Extensive horizontal gene transfer in cheese-associated bacteria.</title>
        <authorList>
            <person name="Bonham K.S."/>
            <person name="Wolfe B.E."/>
            <person name="Dutton R.J."/>
        </authorList>
    </citation>
    <scope>NUCLEOTIDE SEQUENCE [LARGE SCALE GENOMIC DNA]</scope>
    <source>
        <strain evidence="3 4">JB196</strain>
    </source>
</reference>
<dbReference type="RefSeq" id="WP_086959354.1">
    <property type="nucleotide sequence ID" value="NZ_FUKS01000010.1"/>
</dbReference>
<dbReference type="EMBL" id="QPGL01000005">
    <property type="protein sequence ID" value="RCS68344.1"/>
    <property type="molecule type" value="Genomic_DNA"/>
</dbReference>
<feature type="domain" description="Bacterial collagen-like protein middle" evidence="2">
    <location>
        <begin position="126"/>
        <end position="318"/>
    </location>
</feature>
<evidence type="ECO:0000256" key="1">
    <source>
        <dbReference type="SAM" id="MobiDB-lite"/>
    </source>
</evidence>
<evidence type="ECO:0000313" key="3">
    <source>
        <dbReference type="EMBL" id="RCS68344.1"/>
    </source>
</evidence>
<gene>
    <name evidence="3" type="ORF">CIK83_17710</name>
</gene>
<dbReference type="Proteomes" id="UP000252479">
    <property type="component" value="Unassembled WGS sequence"/>
</dbReference>
<dbReference type="GeneID" id="303190760"/>
<name>A0A368LFH2_9VIBR</name>
<organism evidence="3 4">
    <name type="scientific">Vibrio casei</name>
    <dbReference type="NCBI Taxonomy" id="673372"/>
    <lineage>
        <taxon>Bacteria</taxon>
        <taxon>Pseudomonadati</taxon>
        <taxon>Pseudomonadota</taxon>
        <taxon>Gammaproteobacteria</taxon>
        <taxon>Vibrionales</taxon>
        <taxon>Vibrionaceae</taxon>
        <taxon>Vibrio</taxon>
    </lineage>
</organism>
<proteinExistence type="predicted"/>
<evidence type="ECO:0000259" key="2">
    <source>
        <dbReference type="Pfam" id="PF15984"/>
    </source>
</evidence>
<keyword evidence="4" id="KW-1185">Reference proteome</keyword>
<dbReference type="Pfam" id="PF15984">
    <property type="entry name" value="Collagen_mid"/>
    <property type="match status" value="1"/>
</dbReference>
<protein>
    <recommendedName>
        <fullName evidence="2">Bacterial collagen-like protein middle domain-containing protein</fullName>
    </recommendedName>
</protein>
<evidence type="ECO:0000313" key="4">
    <source>
        <dbReference type="Proteomes" id="UP000252479"/>
    </source>
</evidence>
<dbReference type="AlphaFoldDB" id="A0A368LFH2"/>
<accession>A0A368LFH2</accession>
<sequence length="504" mass="51418">MTIKYSALRFRHSALKLKYLILKLKFKYSSLRSPASALLFSLILLGCSGQGGNTVTSGGAATNGALESETANIESETTPQTSTPVDPDAPTQNAGLLEDGLQSSGSAVTGLGDAVSHSPLTDYANSLTTGSGEVLVNLGAVVAETGNTLTHGLATFDDSMINDTGAGVSKVTTQVGSTVVATGDTIAQLDALPVFVQLNDKTGVLSYSGRTVSELGGKLEQVGDTLEFHFSDENGGLYGLSSTLSATTAPILKEVDGLLDLKGNALILFENKADIKPALGQLVYVTGSSLKEGTQALLSDKQGMVRGVGEVLVGSNGLTAVLVGDRLSNNEVLTSLQSTLGGLNASDGDQILVDTKGKLQGVIANVGEKKAIVTSNVSSLIASVTQPNSDNVLASIPVVSDVTKKLLDSNNIQDNPLSGVLAGLKEKTGALGTAPGAQAGLVDNVSDGLNGVNNTLLGSTNGPVTSGLNQTLNGVLQTQSDGEKAGLLDTIDNKILDPLLGKKL</sequence>
<feature type="region of interest" description="Disordered" evidence="1">
    <location>
        <begin position="72"/>
        <end position="99"/>
    </location>
</feature>
<feature type="compositionally biased region" description="Polar residues" evidence="1">
    <location>
        <begin position="72"/>
        <end position="94"/>
    </location>
</feature>
<dbReference type="InterPro" id="IPR031929">
    <property type="entry name" value="CLP_mid"/>
</dbReference>
<comment type="caution">
    <text evidence="3">The sequence shown here is derived from an EMBL/GenBank/DDBJ whole genome shotgun (WGS) entry which is preliminary data.</text>
</comment>